<dbReference type="InterPro" id="IPR005184">
    <property type="entry name" value="DUF306_Meta_HslJ"/>
</dbReference>
<evidence type="ECO:0000313" key="2">
    <source>
        <dbReference type="EMBL" id="WEK19795.1"/>
    </source>
</evidence>
<sequence length="139" mass="15420">MKKILSVILITISALVACTSMKPNQAVQKLTGQWQLNYISGIKMTFDDLYPWAKPTLNFNAPFTEVSGNTSCNGFSTKLVVDGTKMTISQPGAMTMKHCEGDGEMKFMEMLKKVNAYNIDGNLLTLLHDGFPVMTFNKK</sequence>
<dbReference type="Pfam" id="PF03724">
    <property type="entry name" value="META"/>
    <property type="match status" value="1"/>
</dbReference>
<reference evidence="2" key="1">
    <citation type="submission" date="2023-03" db="EMBL/GenBank/DDBJ databases">
        <title>Andean soil-derived lignocellulolytic bacterial consortium as a source of novel taxa and putative plastic-active enzymes.</title>
        <authorList>
            <person name="Diaz-Garcia L."/>
            <person name="Chuvochina M."/>
            <person name="Feuerriegel G."/>
            <person name="Bunk B."/>
            <person name="Sproer C."/>
            <person name="Streit W.R."/>
            <person name="Rodriguez L.M."/>
            <person name="Overmann J."/>
            <person name="Jimenez D.J."/>
        </authorList>
    </citation>
    <scope>NUCLEOTIDE SEQUENCE</scope>
    <source>
        <strain evidence="2">MAG 3858</strain>
    </source>
</reference>
<dbReference type="AlphaFoldDB" id="A0AAJ5WA03"/>
<evidence type="ECO:0000259" key="1">
    <source>
        <dbReference type="Pfam" id="PF03724"/>
    </source>
</evidence>
<dbReference type="PANTHER" id="PTHR35535">
    <property type="entry name" value="HEAT SHOCK PROTEIN HSLJ"/>
    <property type="match status" value="1"/>
</dbReference>
<dbReference type="PROSITE" id="PS51257">
    <property type="entry name" value="PROKAR_LIPOPROTEIN"/>
    <property type="match status" value="1"/>
</dbReference>
<dbReference type="Gene3D" id="2.40.128.270">
    <property type="match status" value="1"/>
</dbReference>
<name>A0AAJ5WA03_9SPHI</name>
<dbReference type="EMBL" id="CP119313">
    <property type="protein sequence ID" value="WEK19795.1"/>
    <property type="molecule type" value="Genomic_DNA"/>
</dbReference>
<dbReference type="InterPro" id="IPR053147">
    <property type="entry name" value="Hsp_HslJ-like"/>
</dbReference>
<protein>
    <submittedName>
        <fullName evidence="2">META domain-containing protein</fullName>
    </submittedName>
</protein>
<accession>A0AAJ5WA03</accession>
<dbReference type="PANTHER" id="PTHR35535:SF1">
    <property type="entry name" value="HEAT SHOCK PROTEIN HSLJ"/>
    <property type="match status" value="1"/>
</dbReference>
<organism evidence="2 3">
    <name type="scientific">Candidatus Pedobacter colombiensis</name>
    <dbReference type="NCBI Taxonomy" id="3121371"/>
    <lineage>
        <taxon>Bacteria</taxon>
        <taxon>Pseudomonadati</taxon>
        <taxon>Bacteroidota</taxon>
        <taxon>Sphingobacteriia</taxon>
        <taxon>Sphingobacteriales</taxon>
        <taxon>Sphingobacteriaceae</taxon>
        <taxon>Pedobacter</taxon>
    </lineage>
</organism>
<gene>
    <name evidence="2" type="ORF">P0Y49_01325</name>
</gene>
<dbReference type="Proteomes" id="UP001214530">
    <property type="component" value="Chromosome"/>
</dbReference>
<dbReference type="InterPro" id="IPR038670">
    <property type="entry name" value="HslJ-like_sf"/>
</dbReference>
<evidence type="ECO:0000313" key="3">
    <source>
        <dbReference type="Proteomes" id="UP001214530"/>
    </source>
</evidence>
<proteinExistence type="predicted"/>
<feature type="domain" description="DUF306" evidence="1">
    <location>
        <begin position="29"/>
        <end position="136"/>
    </location>
</feature>